<dbReference type="Gene3D" id="1.10.10.10">
    <property type="entry name" value="Winged helix-like DNA-binding domain superfamily/Winged helix DNA-binding domain"/>
    <property type="match status" value="1"/>
</dbReference>
<dbReference type="InterPro" id="IPR010766">
    <property type="entry name" value="DRTGG"/>
</dbReference>
<dbReference type="Pfam" id="PF07085">
    <property type="entry name" value="DRTGG"/>
    <property type="match status" value="1"/>
</dbReference>
<dbReference type="Gene3D" id="3.10.129.10">
    <property type="entry name" value="Hotdog Thioesterase"/>
    <property type="match status" value="1"/>
</dbReference>
<dbReference type="InterPro" id="IPR006683">
    <property type="entry name" value="Thioestr_dom"/>
</dbReference>
<keyword evidence="8" id="KW-1185">Reference proteome</keyword>
<dbReference type="Pfam" id="PF00571">
    <property type="entry name" value="CBS"/>
    <property type="match status" value="2"/>
</dbReference>
<dbReference type="SUPFAM" id="SSF54637">
    <property type="entry name" value="Thioesterase/thiol ester dehydrase-isomerase"/>
    <property type="match status" value="1"/>
</dbReference>
<evidence type="ECO:0000256" key="5">
    <source>
        <dbReference type="PROSITE-ProRule" id="PRU00703"/>
    </source>
</evidence>
<proteinExistence type="predicted"/>
<dbReference type="InterPro" id="IPR051257">
    <property type="entry name" value="Diverse_CBS-Domain"/>
</dbReference>
<dbReference type="PANTHER" id="PTHR43080">
    <property type="entry name" value="CBS DOMAIN-CONTAINING PROTEIN CBSX3, MITOCHONDRIAL"/>
    <property type="match status" value="1"/>
</dbReference>
<dbReference type="Pfam" id="PF03061">
    <property type="entry name" value="4HBT"/>
    <property type="match status" value="1"/>
</dbReference>
<keyword evidence="2 5" id="KW-0129">CBS domain</keyword>
<protein>
    <submittedName>
        <fullName evidence="7">YtoI</fullName>
    </submittedName>
</protein>
<dbReference type="Gene3D" id="3.40.1390.20">
    <property type="entry name" value="HprK N-terminal domain-like"/>
    <property type="match status" value="1"/>
</dbReference>
<comment type="caution">
    <text evidence="7">The sequence shown here is derived from an EMBL/GenBank/DDBJ whole genome shotgun (WGS) entry which is preliminary data.</text>
</comment>
<dbReference type="Pfam" id="PF00392">
    <property type="entry name" value="GntR"/>
    <property type="match status" value="1"/>
</dbReference>
<dbReference type="InterPro" id="IPR036390">
    <property type="entry name" value="WH_DNA-bd_sf"/>
</dbReference>
<evidence type="ECO:0000256" key="4">
    <source>
        <dbReference type="ARBA" id="ARBA00023163"/>
    </source>
</evidence>
<dbReference type="PANTHER" id="PTHR43080:SF2">
    <property type="entry name" value="CBS DOMAIN-CONTAINING PROTEIN"/>
    <property type="match status" value="1"/>
</dbReference>
<dbReference type="Proteomes" id="UP000681526">
    <property type="component" value="Unassembled WGS sequence"/>
</dbReference>
<sequence>MPEVPRDEAATKHERILEYIKDLKVGARLSVRSLARKLHVSEGTAYRALKEAESAGYVSTRERIGTVRIEKKQGQRDGRLTFGDVAGIVEGQVLGGAAGLDKPLHKFVIGAMELDAMVRYIDAGSLLIVGNRENAHRRALERHAGVLITGGFGTGEDVIRLADETGLPVISSKHDTFTVASMINRAMYDRLITRKIMLLEDIVTTDSAPLTLRMSETVADYLRLRERTGFARFPVVDDRGRIVGMMTARDADGAEPDEAIEKRMTRPPVTAHPSMPVAAAAHRMTSEGIDLLPIVDRHRRLLAVVSRSDITRAMQFAGKQQPGETIDDLIWSGFTEEKRTEDALPVYVGKMTPQMSGPAGTVSEGTLLSLLTLAAKQTIREVSRRGHVVESITTYFVRPVQIEAEVRLMPRLLELSRKSAKVEMELHDEHGLAVKALAAAQMIDPL</sequence>
<reference evidence="7 8" key="1">
    <citation type="submission" date="2021-04" db="EMBL/GenBank/DDBJ databases">
        <authorList>
            <person name="Rakotoarivonina H."/>
        </authorList>
    </citation>
    <scope>NUCLEOTIDE SEQUENCE [LARGE SCALE GENOMIC DNA]</scope>
    <source>
        <strain evidence="7 8">XE</strain>
    </source>
</reference>
<organism evidence="7 8">
    <name type="scientific">Thermobacillus xylanilyticus</name>
    <dbReference type="NCBI Taxonomy" id="76633"/>
    <lineage>
        <taxon>Bacteria</taxon>
        <taxon>Bacillati</taxon>
        <taxon>Bacillota</taxon>
        <taxon>Bacilli</taxon>
        <taxon>Bacillales</taxon>
        <taxon>Paenibacillaceae</taxon>
        <taxon>Thermobacillus</taxon>
    </lineage>
</organism>
<dbReference type="SUPFAM" id="SSF46785">
    <property type="entry name" value="Winged helix' DNA-binding domain"/>
    <property type="match status" value="1"/>
</dbReference>
<dbReference type="SUPFAM" id="SSF54631">
    <property type="entry name" value="CBS-domain pair"/>
    <property type="match status" value="1"/>
</dbReference>
<evidence type="ECO:0000256" key="3">
    <source>
        <dbReference type="ARBA" id="ARBA00023125"/>
    </source>
</evidence>
<dbReference type="InterPro" id="IPR000644">
    <property type="entry name" value="CBS_dom"/>
</dbReference>
<dbReference type="SUPFAM" id="SSF75138">
    <property type="entry name" value="HprK N-terminal domain-like"/>
    <property type="match status" value="1"/>
</dbReference>
<dbReference type="Gene3D" id="3.10.580.10">
    <property type="entry name" value="CBS-domain"/>
    <property type="match status" value="1"/>
</dbReference>
<dbReference type="InterPro" id="IPR000524">
    <property type="entry name" value="Tscrpt_reg_HTH_GntR"/>
</dbReference>
<dbReference type="SMART" id="SM00116">
    <property type="entry name" value="CBS"/>
    <property type="match status" value="2"/>
</dbReference>
<evidence type="ECO:0000259" key="6">
    <source>
        <dbReference type="PROSITE" id="PS51371"/>
    </source>
</evidence>
<evidence type="ECO:0000313" key="7">
    <source>
        <dbReference type="EMBL" id="CAG5091926.1"/>
    </source>
</evidence>
<keyword evidence="1" id="KW-0805">Transcription regulation</keyword>
<gene>
    <name evidence="7" type="primary">txxe 2706-ytoI</name>
    <name evidence="7" type="ORF">TXXE_17095</name>
</gene>
<dbReference type="InterPro" id="IPR046342">
    <property type="entry name" value="CBS_dom_sf"/>
</dbReference>
<evidence type="ECO:0000256" key="2">
    <source>
        <dbReference type="ARBA" id="ARBA00023122"/>
    </source>
</evidence>
<dbReference type="InterPro" id="IPR028979">
    <property type="entry name" value="Ser_kin/Pase_Hpr-like_N_sf"/>
</dbReference>
<dbReference type="PROSITE" id="PS51371">
    <property type="entry name" value="CBS"/>
    <property type="match status" value="2"/>
</dbReference>
<dbReference type="InterPro" id="IPR036388">
    <property type="entry name" value="WH-like_DNA-bd_sf"/>
</dbReference>
<keyword evidence="4" id="KW-0804">Transcription</keyword>
<dbReference type="InterPro" id="IPR029069">
    <property type="entry name" value="HotDog_dom_sf"/>
</dbReference>
<keyword evidence="3" id="KW-0238">DNA-binding</keyword>
<dbReference type="EMBL" id="CAJRAY010000085">
    <property type="protein sequence ID" value="CAG5091926.1"/>
    <property type="molecule type" value="Genomic_DNA"/>
</dbReference>
<dbReference type="CDD" id="cd04596">
    <property type="entry name" value="CBS_pair_DRTGG_assoc"/>
    <property type="match status" value="1"/>
</dbReference>
<accession>A0ABN7S944</accession>
<feature type="domain" description="CBS" evidence="6">
    <location>
        <begin position="203"/>
        <end position="262"/>
    </location>
</feature>
<dbReference type="RefSeq" id="WP_213486111.1">
    <property type="nucleotide sequence ID" value="NZ_CAJRAY010000085.1"/>
</dbReference>
<evidence type="ECO:0000313" key="8">
    <source>
        <dbReference type="Proteomes" id="UP000681526"/>
    </source>
</evidence>
<feature type="domain" description="CBS" evidence="6">
    <location>
        <begin position="264"/>
        <end position="321"/>
    </location>
</feature>
<name>A0ABN7S944_THEXY</name>
<evidence type="ECO:0000256" key="1">
    <source>
        <dbReference type="ARBA" id="ARBA00023015"/>
    </source>
</evidence>